<dbReference type="InterPro" id="IPR036188">
    <property type="entry name" value="FAD/NAD-bd_sf"/>
</dbReference>
<dbReference type="EMBL" id="CP041690">
    <property type="protein sequence ID" value="QEE21923.1"/>
    <property type="molecule type" value="Genomic_DNA"/>
</dbReference>
<dbReference type="Proteomes" id="UP000321062">
    <property type="component" value="Chromosome"/>
</dbReference>
<dbReference type="AlphaFoldDB" id="A0A5B9DRY8"/>
<keyword evidence="3" id="KW-0560">Oxidoreductase</keyword>
<dbReference type="PRINTS" id="PR00469">
    <property type="entry name" value="PNDRDTASEII"/>
</dbReference>
<dbReference type="Gene3D" id="3.50.50.60">
    <property type="entry name" value="FAD/NAD(P)-binding domain"/>
    <property type="match status" value="2"/>
</dbReference>
<dbReference type="InterPro" id="IPR050097">
    <property type="entry name" value="Ferredoxin-NADP_redctase_2"/>
</dbReference>
<organism evidence="4 5">
    <name type="scientific">Paradevosia tibetensis</name>
    <dbReference type="NCBI Taxonomy" id="1447062"/>
    <lineage>
        <taxon>Bacteria</taxon>
        <taxon>Pseudomonadati</taxon>
        <taxon>Pseudomonadota</taxon>
        <taxon>Alphaproteobacteria</taxon>
        <taxon>Hyphomicrobiales</taxon>
        <taxon>Devosiaceae</taxon>
        <taxon>Paradevosia</taxon>
    </lineage>
</organism>
<evidence type="ECO:0000256" key="2">
    <source>
        <dbReference type="ARBA" id="ARBA00022630"/>
    </source>
</evidence>
<dbReference type="PRINTS" id="PR00368">
    <property type="entry name" value="FADPNR"/>
</dbReference>
<dbReference type="InterPro" id="IPR023753">
    <property type="entry name" value="FAD/NAD-binding_dom"/>
</dbReference>
<keyword evidence="5" id="KW-1185">Reference proteome</keyword>
<dbReference type="OrthoDB" id="9786503at2"/>
<evidence type="ECO:0000313" key="4">
    <source>
        <dbReference type="EMBL" id="QEE21923.1"/>
    </source>
</evidence>
<protein>
    <recommendedName>
        <fullName evidence="1">Thioredoxin reductase</fullName>
    </recommendedName>
</protein>
<dbReference type="PANTHER" id="PTHR48105">
    <property type="entry name" value="THIOREDOXIN REDUCTASE 1-RELATED-RELATED"/>
    <property type="match status" value="1"/>
</dbReference>
<keyword evidence="2" id="KW-0285">Flavoprotein</keyword>
<name>A0A5B9DRY8_9HYPH</name>
<sequence>MVHDAIVIGGSFAGLSAATYIARARRSVAIIDAGAPRNRFASHSHGFFSRDGSSPLDMLAIAREQVDAYPSTHLIAGKAATARRDGDIFAVALESGETVSSRYLVLAYGVSDELPKLPGLAERWGQSVIICPYCHGFEFSGRQIGVLYASDMSSHQAMLVSEWGPTTYYLNGADLPDAATLAELEKRGIAIERTPVAGLEGEGTGLSGIRLADGRTLPLNVLYIGPRNRLNSDIAQQLGCEIEDGMFGSVVKTNEMKQTSVPGVFAAGDITRSAHNVTWATSDGVMAGTGVHRALVF</sequence>
<evidence type="ECO:0000256" key="1">
    <source>
        <dbReference type="ARBA" id="ARBA00018719"/>
    </source>
</evidence>
<evidence type="ECO:0000313" key="5">
    <source>
        <dbReference type="Proteomes" id="UP000321062"/>
    </source>
</evidence>
<dbReference type="Pfam" id="PF07992">
    <property type="entry name" value="Pyr_redox_2"/>
    <property type="match status" value="1"/>
</dbReference>
<dbReference type="KEGG" id="yti:FNA67_17825"/>
<accession>A0A5B9DRY8</accession>
<proteinExistence type="predicted"/>
<dbReference type="RefSeq" id="WP_147657347.1">
    <property type="nucleotide sequence ID" value="NZ_BMFM01000002.1"/>
</dbReference>
<evidence type="ECO:0000256" key="3">
    <source>
        <dbReference type="ARBA" id="ARBA00023002"/>
    </source>
</evidence>
<gene>
    <name evidence="4" type="ORF">FNA67_17825</name>
</gene>
<dbReference type="GO" id="GO:0016491">
    <property type="term" value="F:oxidoreductase activity"/>
    <property type="evidence" value="ECO:0007669"/>
    <property type="project" value="UniProtKB-KW"/>
</dbReference>
<dbReference type="SUPFAM" id="SSF51905">
    <property type="entry name" value="FAD/NAD(P)-binding domain"/>
    <property type="match status" value="1"/>
</dbReference>
<reference evidence="4 5" key="1">
    <citation type="journal article" date="2015" name="Int. J. Syst. Evol. Microbiol.">
        <title>Youhaiella tibetensis gen. nov., sp. nov., isolated from subsurface sediment.</title>
        <authorList>
            <person name="Wang Y.X."/>
            <person name="Huang F.Q."/>
            <person name="Nogi Y."/>
            <person name="Pang S.J."/>
            <person name="Wang P.K."/>
            <person name="Lv J."/>
        </authorList>
    </citation>
    <scope>NUCLEOTIDE SEQUENCE [LARGE SCALE GENOMIC DNA]</scope>
    <source>
        <strain evidence="5">fig4</strain>
    </source>
</reference>